<reference evidence="11 12" key="1">
    <citation type="submission" date="2017-07" db="EMBL/GenBank/DDBJ databases">
        <title>The complete genome sequence of Bacillus mesonae strain H20-5, an efficient strain improving plant abiotic stress resistance.</title>
        <authorList>
            <person name="Kim S.Y."/>
            <person name="Song H."/>
            <person name="Sang M.K."/>
            <person name="Weon H.-Y."/>
            <person name="Song J."/>
        </authorList>
    </citation>
    <scope>NUCLEOTIDE SEQUENCE [LARGE SCALE GENOMIC DNA]</scope>
    <source>
        <strain evidence="11 12">H20-5</strain>
    </source>
</reference>
<evidence type="ECO:0000256" key="1">
    <source>
        <dbReference type="ARBA" id="ARBA00004635"/>
    </source>
</evidence>
<dbReference type="InterPro" id="IPR057336">
    <property type="entry name" value="GerAC_N"/>
</dbReference>
<evidence type="ECO:0000256" key="7">
    <source>
        <dbReference type="ARBA" id="ARBA00023288"/>
    </source>
</evidence>
<keyword evidence="12" id="KW-1185">Reference proteome</keyword>
<evidence type="ECO:0000259" key="9">
    <source>
        <dbReference type="Pfam" id="PF05504"/>
    </source>
</evidence>
<dbReference type="NCBIfam" id="TIGR02887">
    <property type="entry name" value="spore_ger_x_C"/>
    <property type="match status" value="1"/>
</dbReference>
<dbReference type="KEGG" id="nmk:CHR53_24415"/>
<dbReference type="PANTHER" id="PTHR35789:SF1">
    <property type="entry name" value="SPORE GERMINATION PROTEIN B3"/>
    <property type="match status" value="1"/>
</dbReference>
<evidence type="ECO:0000256" key="5">
    <source>
        <dbReference type="ARBA" id="ARBA00023136"/>
    </source>
</evidence>
<feature type="domain" description="Spore germination GerAC-like C-terminal" evidence="9">
    <location>
        <begin position="194"/>
        <end position="351"/>
    </location>
</feature>
<evidence type="ECO:0000259" key="10">
    <source>
        <dbReference type="Pfam" id="PF25198"/>
    </source>
</evidence>
<feature type="coiled-coil region" evidence="8">
    <location>
        <begin position="269"/>
        <end position="296"/>
    </location>
</feature>
<dbReference type="EMBL" id="CP022572">
    <property type="protein sequence ID" value="AZU64129.1"/>
    <property type="molecule type" value="Genomic_DNA"/>
</dbReference>
<comment type="similarity">
    <text evidence="2">Belongs to the GerABKC lipoprotein family.</text>
</comment>
<gene>
    <name evidence="11" type="ORF">CHR53_24415</name>
</gene>
<evidence type="ECO:0000256" key="6">
    <source>
        <dbReference type="ARBA" id="ARBA00023139"/>
    </source>
</evidence>
<keyword evidence="3" id="KW-0309">Germination</keyword>
<keyword evidence="4" id="KW-0732">Signal</keyword>
<dbReference type="OrthoDB" id="2592518at2"/>
<organism evidence="11 12">
    <name type="scientific">Neobacillus mesonae</name>
    <dbReference type="NCBI Taxonomy" id="1193713"/>
    <lineage>
        <taxon>Bacteria</taxon>
        <taxon>Bacillati</taxon>
        <taxon>Bacillota</taxon>
        <taxon>Bacilli</taxon>
        <taxon>Bacillales</taxon>
        <taxon>Bacillaceae</taxon>
        <taxon>Neobacillus</taxon>
    </lineage>
</organism>
<proteinExistence type="inferred from homology"/>
<keyword evidence="7" id="KW-0449">Lipoprotein</keyword>
<accession>A0A3Q9QXG9</accession>
<dbReference type="GO" id="GO:0009847">
    <property type="term" value="P:spore germination"/>
    <property type="evidence" value="ECO:0007669"/>
    <property type="project" value="InterPro"/>
</dbReference>
<sequence>MNRLIFIISTLFLLSGCIEKKIIDDINIVTGVGFDYLKDKQLIGTFLTQNYKPDKSISNQMYSSKAVLRRDLLINANRQSSQPLVTGGLGVTIIGEELGKRGIKDLLDVYQRDVSIGARNFFVISEGKAQTILQGNYGTEGSGDFLYNLLDTHVKGRDLPKTNLHLLLYDYYQKGKDIFLPQLKPISDNQVEISGISLFRGDKAVDVIPAEKMFFFKLLVDKYSNGDFSVPKEKDEKASVKSIRSIHKFKISKQDPSQVTIQIKIKGTIQEYTGKKLQETKEIEMVQKELEKEVEKECLQLVKRFQAQNIDPIGLGQFYKSKNRGFDFKKWEDDYKNLNVKIDCNVTIAGTSTIS</sequence>
<dbReference type="Gene3D" id="3.30.300.210">
    <property type="entry name" value="Nutrient germinant receptor protein C, domain 3"/>
    <property type="match status" value="1"/>
</dbReference>
<dbReference type="STRING" id="1193713.GCA_001636315_01782"/>
<dbReference type="GO" id="GO:0016020">
    <property type="term" value="C:membrane"/>
    <property type="evidence" value="ECO:0007669"/>
    <property type="project" value="UniProtKB-SubCell"/>
</dbReference>
<dbReference type="PANTHER" id="PTHR35789">
    <property type="entry name" value="SPORE GERMINATION PROTEIN B3"/>
    <property type="match status" value="1"/>
</dbReference>
<dbReference type="RefSeq" id="WP_127488845.1">
    <property type="nucleotide sequence ID" value="NZ_CP022572.1"/>
</dbReference>
<evidence type="ECO:0000313" key="11">
    <source>
        <dbReference type="EMBL" id="AZU64129.1"/>
    </source>
</evidence>
<name>A0A3Q9QXG9_9BACI</name>
<evidence type="ECO:0000256" key="4">
    <source>
        <dbReference type="ARBA" id="ARBA00022729"/>
    </source>
</evidence>
<dbReference type="Pfam" id="PF25198">
    <property type="entry name" value="Spore_GerAC_N"/>
    <property type="match status" value="1"/>
</dbReference>
<keyword evidence="5" id="KW-0472">Membrane</keyword>
<dbReference type="InterPro" id="IPR038501">
    <property type="entry name" value="Spore_GerAC_C_sf"/>
</dbReference>
<evidence type="ECO:0000256" key="2">
    <source>
        <dbReference type="ARBA" id="ARBA00007886"/>
    </source>
</evidence>
<dbReference type="PROSITE" id="PS51257">
    <property type="entry name" value="PROKAR_LIPOPROTEIN"/>
    <property type="match status" value="1"/>
</dbReference>
<dbReference type="InterPro" id="IPR046953">
    <property type="entry name" value="Spore_GerAC-like_C"/>
</dbReference>
<keyword evidence="6" id="KW-0564">Palmitate</keyword>
<keyword evidence="8" id="KW-0175">Coiled coil</keyword>
<dbReference type="Pfam" id="PF05504">
    <property type="entry name" value="Spore_GerAC"/>
    <property type="match status" value="1"/>
</dbReference>
<dbReference type="AlphaFoldDB" id="A0A3Q9QXG9"/>
<evidence type="ECO:0000256" key="8">
    <source>
        <dbReference type="SAM" id="Coils"/>
    </source>
</evidence>
<evidence type="ECO:0000256" key="3">
    <source>
        <dbReference type="ARBA" id="ARBA00022544"/>
    </source>
</evidence>
<protein>
    <submittedName>
        <fullName evidence="11">Spore gernimation protein</fullName>
    </submittedName>
</protein>
<dbReference type="InterPro" id="IPR008844">
    <property type="entry name" value="Spore_GerAC-like"/>
</dbReference>
<evidence type="ECO:0000313" key="12">
    <source>
        <dbReference type="Proteomes" id="UP000282892"/>
    </source>
</evidence>
<feature type="domain" description="Spore germination protein N-terminal" evidence="10">
    <location>
        <begin position="20"/>
        <end position="184"/>
    </location>
</feature>
<dbReference type="Proteomes" id="UP000282892">
    <property type="component" value="Chromosome"/>
</dbReference>
<comment type="subcellular location">
    <subcellularLocation>
        <location evidence="1">Membrane</location>
        <topology evidence="1">Lipid-anchor</topology>
    </subcellularLocation>
</comment>